<feature type="compositionally biased region" description="Basic and acidic residues" evidence="1">
    <location>
        <begin position="174"/>
        <end position="183"/>
    </location>
</feature>
<feature type="compositionally biased region" description="Basic and acidic residues" evidence="1">
    <location>
        <begin position="190"/>
        <end position="202"/>
    </location>
</feature>
<feature type="compositionally biased region" description="Basic and acidic residues" evidence="1">
    <location>
        <begin position="28"/>
        <end position="37"/>
    </location>
</feature>
<evidence type="ECO:0000313" key="4">
    <source>
        <dbReference type="Proteomes" id="UP000479000"/>
    </source>
</evidence>
<name>A0A6H5GUE2_9HEMI</name>
<dbReference type="AlphaFoldDB" id="A0A6H5GUE2"/>
<evidence type="ECO:0000313" key="3">
    <source>
        <dbReference type="EMBL" id="CAB0006458.1"/>
    </source>
</evidence>
<feature type="compositionally biased region" description="Basic residues" evidence="1">
    <location>
        <begin position="164"/>
        <end position="173"/>
    </location>
</feature>
<feature type="chain" id="PRO_5026206223" evidence="2">
    <location>
        <begin position="20"/>
        <end position="344"/>
    </location>
</feature>
<gene>
    <name evidence="3" type="ORF">NTEN_LOCUS11935</name>
</gene>
<protein>
    <submittedName>
        <fullName evidence="3">Uncharacterized protein</fullName>
    </submittedName>
</protein>
<evidence type="ECO:0000256" key="2">
    <source>
        <dbReference type="SAM" id="SignalP"/>
    </source>
</evidence>
<reference evidence="3 4" key="1">
    <citation type="submission" date="2020-02" db="EMBL/GenBank/DDBJ databases">
        <authorList>
            <person name="Ferguson B K."/>
        </authorList>
    </citation>
    <scope>NUCLEOTIDE SEQUENCE [LARGE SCALE GENOMIC DNA]</scope>
</reference>
<feature type="region of interest" description="Disordered" evidence="1">
    <location>
        <begin position="22"/>
        <end position="209"/>
    </location>
</feature>
<feature type="compositionally biased region" description="Basic residues" evidence="1">
    <location>
        <begin position="109"/>
        <end position="118"/>
    </location>
</feature>
<proteinExistence type="predicted"/>
<feature type="compositionally biased region" description="Basic and acidic residues" evidence="1">
    <location>
        <begin position="151"/>
        <end position="163"/>
    </location>
</feature>
<dbReference type="Proteomes" id="UP000479000">
    <property type="component" value="Unassembled WGS sequence"/>
</dbReference>
<accession>A0A6H5GUE2</accession>
<feature type="signal peptide" evidence="2">
    <location>
        <begin position="1"/>
        <end position="19"/>
    </location>
</feature>
<keyword evidence="2" id="KW-0732">Signal</keyword>
<sequence length="344" mass="38729">MILFFLILKPSYLAPHVLSTTGCSAETRGGEEAEAEAKRRRGGRGGEEAEAKRRQRPRGGGGEGEVEAERRQRRRRRGGGSGKGEKAEAKGRRQKRRGEGSGEGEKAAAKGRRQRWRGGRGGEEAEVKRRQRRRGGRCEEEAEAERRQRRRGEGRGEGEEAVAKGRRQRPRGGRGKEEAEAKRRQSQRGGRGEEETVAERRFVPGPAMRQSRETIVVQNFDRSVEQFRLRGRPLASGWVKNMSRRCATARTNPLKYLRSKLCSKLQIVVTAALLNNQKTKYLPERFKKMPILRKMEAPEYQKSQSKHCNDAICIGKTSVAILRSRESVSPATSPCLPTKKIPYS</sequence>
<keyword evidence="4" id="KW-1185">Reference proteome</keyword>
<feature type="compositionally biased region" description="Basic and acidic residues" evidence="1">
    <location>
        <begin position="83"/>
        <end position="108"/>
    </location>
</feature>
<dbReference type="EMBL" id="CADCXU010017660">
    <property type="protein sequence ID" value="CAB0006458.1"/>
    <property type="molecule type" value="Genomic_DNA"/>
</dbReference>
<organism evidence="3 4">
    <name type="scientific">Nesidiocoris tenuis</name>
    <dbReference type="NCBI Taxonomy" id="355587"/>
    <lineage>
        <taxon>Eukaryota</taxon>
        <taxon>Metazoa</taxon>
        <taxon>Ecdysozoa</taxon>
        <taxon>Arthropoda</taxon>
        <taxon>Hexapoda</taxon>
        <taxon>Insecta</taxon>
        <taxon>Pterygota</taxon>
        <taxon>Neoptera</taxon>
        <taxon>Paraneoptera</taxon>
        <taxon>Hemiptera</taxon>
        <taxon>Heteroptera</taxon>
        <taxon>Panheteroptera</taxon>
        <taxon>Cimicomorpha</taxon>
        <taxon>Miridae</taxon>
        <taxon>Dicyphina</taxon>
        <taxon>Nesidiocoris</taxon>
    </lineage>
</organism>
<evidence type="ECO:0000256" key="1">
    <source>
        <dbReference type="SAM" id="MobiDB-lite"/>
    </source>
</evidence>